<dbReference type="PANTHER" id="PTHR30008:SF0">
    <property type="entry name" value="EXODEOXYRIBONUCLEASE 7 LARGE SUBUNIT"/>
    <property type="match status" value="1"/>
</dbReference>
<evidence type="ECO:0000256" key="1">
    <source>
        <dbReference type="ARBA" id="ARBA00022490"/>
    </source>
</evidence>
<evidence type="ECO:0000256" key="6">
    <source>
        <dbReference type="RuleBase" id="RU004355"/>
    </source>
</evidence>
<comment type="catalytic activity">
    <reaction evidence="5 6">
        <text>Exonucleolytic cleavage in either 5'- to 3'- or 3'- to 5'-direction to yield nucleoside 5'-phosphates.</text>
        <dbReference type="EC" id="3.1.11.6"/>
    </reaction>
</comment>
<comment type="function">
    <text evidence="5">Bidirectionally degrades single-stranded DNA into large acid-insoluble oligonucleotides, which are then degraded further into small acid-soluble oligonucleotides.</text>
</comment>
<evidence type="ECO:0000256" key="3">
    <source>
        <dbReference type="ARBA" id="ARBA00022801"/>
    </source>
</evidence>
<feature type="domain" description="OB-fold nucleic acid binding" evidence="8">
    <location>
        <begin position="8"/>
        <end position="103"/>
    </location>
</feature>
<comment type="subunit">
    <text evidence="5">Heterooligomer composed of large and small subunits.</text>
</comment>
<evidence type="ECO:0000256" key="4">
    <source>
        <dbReference type="ARBA" id="ARBA00022839"/>
    </source>
</evidence>
<keyword evidence="2 5" id="KW-0540">Nuclease</keyword>
<dbReference type="InterPro" id="IPR003753">
    <property type="entry name" value="Exonuc_VII_L"/>
</dbReference>
<sequence>MTQTATIYTVSDLNRIIKTRLESDPVLAQCHVTGEISNFKHHSSGHMYFTLKDEQSRVRAVMFAGRNRRLRFRPEDGMRVVCIGNIGVFDRDGAYQLYIDDMQPDGIGALYVQFEQLRNRLQAEGLFAEHKKRPLPVYPTRIGVVTSATGAVIRDIYTTLERRFPLAKLILAPALVQGPGAAETIVRGLRRLAALREPVDVIIVGRGGGSLEELWPFNEEMVARAVAASPVPVVSAVGHETDVTICDFVADVRAATPTAAAELVAPHRQDIAYQLSQALSRSFGAIRHRVTTRQELLKSLRERPVLRQPARIVQVHRQTIDYIEGRLRDAMMRPLRAAERRLGDAERSLAGIDLHKSLVARRFQTEALARSSIDSTRRIIERQSHRLDRQIGMLEAMNPLAVLRRGYSVVYDESEQKILSSTKDLPVGTPIRLRVADGLVSAKVTDGGVYQSGEQTRLDI</sequence>
<evidence type="ECO:0000259" key="8">
    <source>
        <dbReference type="Pfam" id="PF13742"/>
    </source>
</evidence>
<proteinExistence type="inferred from homology"/>
<evidence type="ECO:0000259" key="7">
    <source>
        <dbReference type="Pfam" id="PF02601"/>
    </source>
</evidence>
<keyword evidence="1 5" id="KW-0963">Cytoplasm</keyword>
<dbReference type="InterPro" id="IPR025824">
    <property type="entry name" value="OB-fold_nuc-bd_dom"/>
</dbReference>
<comment type="subcellular location">
    <subcellularLocation>
        <location evidence="5 6">Cytoplasm</location>
    </subcellularLocation>
</comment>
<evidence type="ECO:0000313" key="9">
    <source>
        <dbReference type="EMBL" id="MFD1675038.1"/>
    </source>
</evidence>
<comment type="caution">
    <text evidence="9">The sequence shown here is derived from an EMBL/GenBank/DDBJ whole genome shotgun (WGS) entry which is preliminary data.</text>
</comment>
<dbReference type="EMBL" id="JBHUCX010000024">
    <property type="protein sequence ID" value="MFD1675038.1"/>
    <property type="molecule type" value="Genomic_DNA"/>
</dbReference>
<dbReference type="CDD" id="cd04489">
    <property type="entry name" value="ExoVII_LU_OBF"/>
    <property type="match status" value="1"/>
</dbReference>
<dbReference type="HAMAP" id="MF_00378">
    <property type="entry name" value="Exonuc_7_L"/>
    <property type="match status" value="1"/>
</dbReference>
<name>A0ABW4JI11_9BACL</name>
<evidence type="ECO:0000313" key="10">
    <source>
        <dbReference type="Proteomes" id="UP001597079"/>
    </source>
</evidence>
<dbReference type="GO" id="GO:0008855">
    <property type="term" value="F:exodeoxyribonuclease VII activity"/>
    <property type="evidence" value="ECO:0007669"/>
    <property type="project" value="UniProtKB-EC"/>
</dbReference>
<dbReference type="EC" id="3.1.11.6" evidence="5"/>
<evidence type="ECO:0000256" key="5">
    <source>
        <dbReference type="HAMAP-Rule" id="MF_00378"/>
    </source>
</evidence>
<keyword evidence="10" id="KW-1185">Reference proteome</keyword>
<dbReference type="InterPro" id="IPR020579">
    <property type="entry name" value="Exonuc_VII_lsu_C"/>
</dbReference>
<dbReference type="Proteomes" id="UP001597079">
    <property type="component" value="Unassembled WGS sequence"/>
</dbReference>
<organism evidence="9 10">
    <name type="scientific">Alicyclobacillus fodiniaquatilis</name>
    <dbReference type="NCBI Taxonomy" id="1661150"/>
    <lineage>
        <taxon>Bacteria</taxon>
        <taxon>Bacillati</taxon>
        <taxon>Bacillota</taxon>
        <taxon>Bacilli</taxon>
        <taxon>Bacillales</taxon>
        <taxon>Alicyclobacillaceae</taxon>
        <taxon>Alicyclobacillus</taxon>
    </lineage>
</organism>
<dbReference type="NCBIfam" id="TIGR00237">
    <property type="entry name" value="xseA"/>
    <property type="match status" value="1"/>
</dbReference>
<dbReference type="RefSeq" id="WP_377942906.1">
    <property type="nucleotide sequence ID" value="NZ_JBHUCX010000024.1"/>
</dbReference>
<dbReference type="Pfam" id="PF02601">
    <property type="entry name" value="Exonuc_VII_L"/>
    <property type="match status" value="1"/>
</dbReference>
<dbReference type="PANTHER" id="PTHR30008">
    <property type="entry name" value="EXODEOXYRIBONUCLEASE 7 LARGE SUBUNIT"/>
    <property type="match status" value="1"/>
</dbReference>
<accession>A0ABW4JI11</accession>
<gene>
    <name evidence="5 9" type="primary">xseA</name>
    <name evidence="9" type="ORF">ACFSB2_10060</name>
</gene>
<evidence type="ECO:0000256" key="2">
    <source>
        <dbReference type="ARBA" id="ARBA00022722"/>
    </source>
</evidence>
<dbReference type="Pfam" id="PF13742">
    <property type="entry name" value="tRNA_anti_2"/>
    <property type="match status" value="1"/>
</dbReference>
<reference evidence="10" key="1">
    <citation type="journal article" date="2019" name="Int. J. Syst. Evol. Microbiol.">
        <title>The Global Catalogue of Microorganisms (GCM) 10K type strain sequencing project: providing services to taxonomists for standard genome sequencing and annotation.</title>
        <authorList>
            <consortium name="The Broad Institute Genomics Platform"/>
            <consortium name="The Broad Institute Genome Sequencing Center for Infectious Disease"/>
            <person name="Wu L."/>
            <person name="Ma J."/>
        </authorList>
    </citation>
    <scope>NUCLEOTIDE SEQUENCE [LARGE SCALE GENOMIC DNA]</scope>
    <source>
        <strain evidence="10">CGMCC 1.12286</strain>
    </source>
</reference>
<protein>
    <recommendedName>
        <fullName evidence="5">Exodeoxyribonuclease 7 large subunit</fullName>
        <ecNumber evidence="5">3.1.11.6</ecNumber>
    </recommendedName>
    <alternativeName>
        <fullName evidence="5">Exodeoxyribonuclease VII large subunit</fullName>
        <shortName evidence="5">Exonuclease VII large subunit</shortName>
    </alternativeName>
</protein>
<keyword evidence="4 5" id="KW-0269">Exonuclease</keyword>
<feature type="domain" description="Exonuclease VII large subunit C-terminal" evidence="7">
    <location>
        <begin position="126"/>
        <end position="442"/>
    </location>
</feature>
<comment type="similarity">
    <text evidence="5 6">Belongs to the XseA family.</text>
</comment>
<keyword evidence="3 5" id="KW-0378">Hydrolase</keyword>